<reference evidence="2" key="1">
    <citation type="submission" date="2020-08" db="EMBL/GenBank/DDBJ databases">
        <authorList>
            <person name="Uke A."/>
            <person name="Chhe C."/>
            <person name="Baramee S."/>
            <person name="Kosugi A."/>
        </authorList>
    </citation>
    <scope>NUCLEOTIDE SEQUENCE</scope>
    <source>
        <strain evidence="2">DA-C8</strain>
    </source>
</reference>
<organism evidence="2 3">
    <name type="scientific">Insulibacter thermoxylanivorax</name>
    <dbReference type="NCBI Taxonomy" id="2749268"/>
    <lineage>
        <taxon>Bacteria</taxon>
        <taxon>Bacillati</taxon>
        <taxon>Bacillota</taxon>
        <taxon>Bacilli</taxon>
        <taxon>Bacillales</taxon>
        <taxon>Paenibacillaceae</taxon>
        <taxon>Insulibacter</taxon>
    </lineage>
</organism>
<protein>
    <recommendedName>
        <fullName evidence="4">Copper amine oxidase N-terminal domain-containing protein</fullName>
    </recommendedName>
</protein>
<reference evidence="2" key="2">
    <citation type="journal article" date="2021" name="Data Brief">
        <title>Draft genome sequence data of the facultative, thermophilic, xylanolytic bacterium Paenibacillus sp. strain DA-C8.</title>
        <authorList>
            <person name="Chhe C."/>
            <person name="Uke A."/>
            <person name="Baramee S."/>
            <person name="Ungkulpasvich U."/>
            <person name="Tachaapaikoon C."/>
            <person name="Pason P."/>
            <person name="Waeonukul R."/>
            <person name="Ratanakhanokchai K."/>
            <person name="Kosugi A."/>
        </authorList>
    </citation>
    <scope>NUCLEOTIDE SEQUENCE</scope>
    <source>
        <strain evidence="2">DA-C8</strain>
    </source>
</reference>
<evidence type="ECO:0000256" key="1">
    <source>
        <dbReference type="SAM" id="SignalP"/>
    </source>
</evidence>
<dbReference type="Proteomes" id="UP000654993">
    <property type="component" value="Unassembled WGS sequence"/>
</dbReference>
<feature type="chain" id="PRO_5039416808" description="Copper amine oxidase N-terminal domain-containing protein" evidence="1">
    <location>
        <begin position="24"/>
        <end position="196"/>
    </location>
</feature>
<name>A0A916VF73_9BACL</name>
<evidence type="ECO:0000313" key="2">
    <source>
        <dbReference type="EMBL" id="GFR37553.1"/>
    </source>
</evidence>
<gene>
    <name evidence="2" type="ORF">PRECH8_08490</name>
</gene>
<accession>A0A916VF73</accession>
<sequence length="196" mass="22135">MNWKRTVLLSLVLAAVGTAAVYADDIYETIKAKKVSVSVNGQSLKEQGLQVNSKVYVPLNEMADTVQAMIEYDGDQVAIYKPNVHMALFSVVKDRITTPFGNVTKGGEYNFAIFTQVDNLQKEVKNLKFEIFDPHGKSVYNAIFPLSLKDNFWHFTPTITLKFNQTGEYKIRAYMQLSVQGGYHLVSEKIIQSLEK</sequence>
<feature type="signal peptide" evidence="1">
    <location>
        <begin position="1"/>
        <end position="23"/>
    </location>
</feature>
<dbReference type="EMBL" id="BMAQ01000005">
    <property type="protein sequence ID" value="GFR37553.1"/>
    <property type="molecule type" value="Genomic_DNA"/>
</dbReference>
<proteinExistence type="predicted"/>
<dbReference type="RefSeq" id="WP_200965817.1">
    <property type="nucleotide sequence ID" value="NZ_BMAQ01000005.1"/>
</dbReference>
<dbReference type="AlphaFoldDB" id="A0A916VF73"/>
<comment type="caution">
    <text evidence="2">The sequence shown here is derived from an EMBL/GenBank/DDBJ whole genome shotgun (WGS) entry which is preliminary data.</text>
</comment>
<evidence type="ECO:0008006" key="4">
    <source>
        <dbReference type="Google" id="ProtNLM"/>
    </source>
</evidence>
<keyword evidence="3" id="KW-1185">Reference proteome</keyword>
<keyword evidence="1" id="KW-0732">Signal</keyword>
<evidence type="ECO:0000313" key="3">
    <source>
        <dbReference type="Proteomes" id="UP000654993"/>
    </source>
</evidence>